<dbReference type="PANTHER" id="PTHR14614:SF109">
    <property type="entry name" value="RIBOSOMAL LYSINE N-METHYLTRANSFERASE 5"/>
    <property type="match status" value="1"/>
</dbReference>
<dbReference type="CDD" id="cd02440">
    <property type="entry name" value="AdoMet_MTases"/>
    <property type="match status" value="1"/>
</dbReference>
<proteinExistence type="predicted"/>
<protein>
    <submittedName>
        <fullName evidence="1">Uncharacterized protein</fullName>
    </submittedName>
</protein>
<dbReference type="Gene3D" id="3.40.50.150">
    <property type="entry name" value="Vaccinia Virus protein VP39"/>
    <property type="match status" value="2"/>
</dbReference>
<dbReference type="AlphaFoldDB" id="A0AAE0CCR9"/>
<comment type="caution">
    <text evidence="1">The sequence shown here is derived from an EMBL/GenBank/DDBJ whole genome shotgun (WGS) entry which is preliminary data.</text>
</comment>
<feature type="non-terminal residue" evidence="1">
    <location>
        <position position="165"/>
    </location>
</feature>
<evidence type="ECO:0000313" key="1">
    <source>
        <dbReference type="EMBL" id="KAK3252003.1"/>
    </source>
</evidence>
<sequence length="165" mass="17633">MSQGRPVVITVGEEQRTVVIHEDYKLDELGATLWGSAIVLCAAISDPGNFTAGWFVGKRVLDLGAGTGIMGLALAALGAREVVLTDNEPRLLKIMQKNISLNSASGRPPFDIIVACDCIYEGGDGLVSTLQSCCAAEGIVLLAYEPRGQVWGESPFHQDLLQKFE</sequence>
<reference evidence="1 2" key="1">
    <citation type="journal article" date="2015" name="Genome Biol. Evol.">
        <title>Comparative Genomics of a Bacterivorous Green Alga Reveals Evolutionary Causalities and Consequences of Phago-Mixotrophic Mode of Nutrition.</title>
        <authorList>
            <person name="Burns J.A."/>
            <person name="Paasch A."/>
            <person name="Narechania A."/>
            <person name="Kim E."/>
        </authorList>
    </citation>
    <scope>NUCLEOTIDE SEQUENCE [LARGE SCALE GENOMIC DNA]</scope>
    <source>
        <strain evidence="1 2">PLY_AMNH</strain>
    </source>
</reference>
<keyword evidence="2" id="KW-1185">Reference proteome</keyword>
<evidence type="ECO:0000313" key="2">
    <source>
        <dbReference type="Proteomes" id="UP001190700"/>
    </source>
</evidence>
<dbReference type="InterPro" id="IPR029063">
    <property type="entry name" value="SAM-dependent_MTases_sf"/>
</dbReference>
<dbReference type="Proteomes" id="UP001190700">
    <property type="component" value="Unassembled WGS sequence"/>
</dbReference>
<dbReference type="SUPFAM" id="SSF53335">
    <property type="entry name" value="S-adenosyl-L-methionine-dependent methyltransferases"/>
    <property type="match status" value="1"/>
</dbReference>
<dbReference type="InterPro" id="IPR019410">
    <property type="entry name" value="Methyltransf_16"/>
</dbReference>
<dbReference type="EMBL" id="LGRX02025672">
    <property type="protein sequence ID" value="KAK3252003.1"/>
    <property type="molecule type" value="Genomic_DNA"/>
</dbReference>
<name>A0AAE0CCR9_9CHLO</name>
<organism evidence="1 2">
    <name type="scientific">Cymbomonas tetramitiformis</name>
    <dbReference type="NCBI Taxonomy" id="36881"/>
    <lineage>
        <taxon>Eukaryota</taxon>
        <taxon>Viridiplantae</taxon>
        <taxon>Chlorophyta</taxon>
        <taxon>Pyramimonadophyceae</taxon>
        <taxon>Pyramimonadales</taxon>
        <taxon>Pyramimonadaceae</taxon>
        <taxon>Cymbomonas</taxon>
    </lineage>
</organism>
<accession>A0AAE0CCR9</accession>
<dbReference type="PANTHER" id="PTHR14614">
    <property type="entry name" value="HEPATOCELLULAR CARCINOMA-ASSOCIATED ANTIGEN"/>
    <property type="match status" value="1"/>
</dbReference>
<dbReference type="Pfam" id="PF10294">
    <property type="entry name" value="Methyltransf_16"/>
    <property type="match status" value="1"/>
</dbReference>
<gene>
    <name evidence="1" type="ORF">CYMTET_38685</name>
</gene>